<gene>
    <name evidence="1" type="ORF">MNBD_GAMMA09-912</name>
</gene>
<dbReference type="AlphaFoldDB" id="A0A3B0X9S6"/>
<proteinExistence type="predicted"/>
<name>A0A3B0X9S6_9ZZZZ</name>
<organism evidence="1">
    <name type="scientific">hydrothermal vent metagenome</name>
    <dbReference type="NCBI Taxonomy" id="652676"/>
    <lineage>
        <taxon>unclassified sequences</taxon>
        <taxon>metagenomes</taxon>
        <taxon>ecological metagenomes</taxon>
    </lineage>
</organism>
<protein>
    <submittedName>
        <fullName evidence="1">Uncharacterized protein</fullName>
    </submittedName>
</protein>
<sequence length="29" mass="3484">MAYNQLKAADVNILKEKQAQKQYRQNLIY</sequence>
<dbReference type="EMBL" id="UOFI01000056">
    <property type="protein sequence ID" value="VAW64501.1"/>
    <property type="molecule type" value="Genomic_DNA"/>
</dbReference>
<reference evidence="1" key="1">
    <citation type="submission" date="2018-06" db="EMBL/GenBank/DDBJ databases">
        <authorList>
            <person name="Zhirakovskaya E."/>
        </authorList>
    </citation>
    <scope>NUCLEOTIDE SEQUENCE</scope>
</reference>
<accession>A0A3B0X9S6</accession>
<evidence type="ECO:0000313" key="1">
    <source>
        <dbReference type="EMBL" id="VAW64501.1"/>
    </source>
</evidence>